<protein>
    <recommendedName>
        <fullName evidence="4">Ig-like domain-containing protein</fullName>
    </recommendedName>
</protein>
<sequence>MATNFMAATMLGAGLVLMACGGPADIEDPGGDSLATQDAALSASLACSQDFSGVTCTATVTDGIPPFTYSWTQQHFLYATNRTYTSGPTAGGATRHFSCPGPDETGTSLYDLRARVTVTDSTGASVGTGYGPYFSCS</sequence>
<dbReference type="OrthoDB" id="5526336at2"/>
<dbReference type="RefSeq" id="WP_141643753.1">
    <property type="nucleotide sequence ID" value="NZ_VIFM01000065.1"/>
</dbReference>
<keyword evidence="3" id="KW-1185">Reference proteome</keyword>
<name>A0A540WZX8_9BACT</name>
<evidence type="ECO:0000313" key="2">
    <source>
        <dbReference type="EMBL" id="TQF14561.1"/>
    </source>
</evidence>
<keyword evidence="1" id="KW-0732">Signal</keyword>
<dbReference type="AlphaFoldDB" id="A0A540WZX8"/>
<accession>A0A540WZX8</accession>
<comment type="caution">
    <text evidence="2">The sequence shown here is derived from an EMBL/GenBank/DDBJ whole genome shotgun (WGS) entry which is preliminary data.</text>
</comment>
<reference evidence="2 3" key="1">
    <citation type="submission" date="2019-06" db="EMBL/GenBank/DDBJ databases">
        <authorList>
            <person name="Livingstone P."/>
            <person name="Whitworth D."/>
        </authorList>
    </citation>
    <scope>NUCLEOTIDE SEQUENCE [LARGE SCALE GENOMIC DNA]</scope>
    <source>
        <strain evidence="2 3">AM401</strain>
    </source>
</reference>
<evidence type="ECO:0000256" key="1">
    <source>
        <dbReference type="SAM" id="SignalP"/>
    </source>
</evidence>
<evidence type="ECO:0000313" key="3">
    <source>
        <dbReference type="Proteomes" id="UP000315369"/>
    </source>
</evidence>
<gene>
    <name evidence="2" type="ORF">FJV41_18100</name>
</gene>
<evidence type="ECO:0008006" key="4">
    <source>
        <dbReference type="Google" id="ProtNLM"/>
    </source>
</evidence>
<feature type="chain" id="PRO_5022113100" description="Ig-like domain-containing protein" evidence="1">
    <location>
        <begin position="27"/>
        <end position="137"/>
    </location>
</feature>
<dbReference type="Proteomes" id="UP000315369">
    <property type="component" value="Unassembled WGS sequence"/>
</dbReference>
<dbReference type="EMBL" id="VIFM01000065">
    <property type="protein sequence ID" value="TQF14561.1"/>
    <property type="molecule type" value="Genomic_DNA"/>
</dbReference>
<feature type="signal peptide" evidence="1">
    <location>
        <begin position="1"/>
        <end position="26"/>
    </location>
</feature>
<proteinExistence type="predicted"/>
<organism evidence="2 3">
    <name type="scientific">Myxococcus llanfairpwllgwyngyllgogerychwyrndrobwllllantysiliogogogochensis</name>
    <dbReference type="NCBI Taxonomy" id="2590453"/>
    <lineage>
        <taxon>Bacteria</taxon>
        <taxon>Pseudomonadati</taxon>
        <taxon>Myxococcota</taxon>
        <taxon>Myxococcia</taxon>
        <taxon>Myxococcales</taxon>
        <taxon>Cystobacterineae</taxon>
        <taxon>Myxococcaceae</taxon>
        <taxon>Myxococcus</taxon>
    </lineage>
</organism>